<accession>A0A511X1S3</accession>
<dbReference type="InterPro" id="IPR009057">
    <property type="entry name" value="Homeodomain-like_sf"/>
</dbReference>
<dbReference type="SUPFAM" id="SSF51215">
    <property type="entry name" value="Regulatory protein AraC"/>
    <property type="match status" value="1"/>
</dbReference>
<sequence>MTEVILNVDQLPLINEAGYLTIEDDHFTHLSRILQDIHVFIFVESGSIQVTEADIDYYLTAGDYLFLHAGVHHYGKVPFSSGTRWYYVHFFQHDTLHHDTFRPERAAFMTPKTYYHKQLRLNKQGHIHQQGPFIDRFKQLLYAKREGSVRQSIEAYHLFFDLVRMNQHVNAPHQTIAEAVFDLIELHKGHVTSKDIASSLHLNYSYISTVFKQTTGQTIQQAKNTYRIEQAIKLFQYEQLNVTEVSERLGFPNPYYFSRVFKQYTGYAPKHYLKQL</sequence>
<dbReference type="InterPro" id="IPR018060">
    <property type="entry name" value="HTH_AraC"/>
</dbReference>
<evidence type="ECO:0000256" key="2">
    <source>
        <dbReference type="ARBA" id="ARBA00023125"/>
    </source>
</evidence>
<dbReference type="Proteomes" id="UP000321400">
    <property type="component" value="Unassembled WGS sequence"/>
</dbReference>
<dbReference type="InterPro" id="IPR037923">
    <property type="entry name" value="HTH-like"/>
</dbReference>
<dbReference type="Gene3D" id="1.10.10.60">
    <property type="entry name" value="Homeodomain-like"/>
    <property type="match status" value="2"/>
</dbReference>
<dbReference type="PANTHER" id="PTHR43280">
    <property type="entry name" value="ARAC-FAMILY TRANSCRIPTIONAL REGULATOR"/>
    <property type="match status" value="1"/>
</dbReference>
<dbReference type="SMART" id="SM00342">
    <property type="entry name" value="HTH_ARAC"/>
    <property type="match status" value="1"/>
</dbReference>
<gene>
    <name evidence="5" type="ORF">HAL01_13340</name>
</gene>
<dbReference type="GO" id="GO:0043565">
    <property type="term" value="F:sequence-specific DNA binding"/>
    <property type="evidence" value="ECO:0007669"/>
    <property type="project" value="InterPro"/>
</dbReference>
<comment type="caution">
    <text evidence="5">The sequence shown here is derived from an EMBL/GenBank/DDBJ whole genome shotgun (WGS) entry which is preliminary data.</text>
</comment>
<name>A0A511X1S3_9BACI</name>
<dbReference type="RefSeq" id="WP_089801709.1">
    <property type="nucleotide sequence ID" value="NZ_BJYE01000014.1"/>
</dbReference>
<organism evidence="5 6">
    <name type="scientific">Halolactibacillus alkaliphilus</name>
    <dbReference type="NCBI Taxonomy" id="442899"/>
    <lineage>
        <taxon>Bacteria</taxon>
        <taxon>Bacillati</taxon>
        <taxon>Bacillota</taxon>
        <taxon>Bacilli</taxon>
        <taxon>Bacillales</taxon>
        <taxon>Bacillaceae</taxon>
        <taxon>Halolactibacillus</taxon>
    </lineage>
</organism>
<evidence type="ECO:0000256" key="3">
    <source>
        <dbReference type="ARBA" id="ARBA00023163"/>
    </source>
</evidence>
<protein>
    <submittedName>
        <fullName evidence="5">Transcriptional regulator</fullName>
    </submittedName>
</protein>
<keyword evidence="3" id="KW-0804">Transcription</keyword>
<dbReference type="OrthoDB" id="9807321at2"/>
<dbReference type="STRING" id="442899.SAMN05720591_11437"/>
<keyword evidence="1" id="KW-0805">Transcription regulation</keyword>
<feature type="domain" description="HTH araC/xylS-type" evidence="4">
    <location>
        <begin position="178"/>
        <end position="275"/>
    </location>
</feature>
<dbReference type="PRINTS" id="PR00032">
    <property type="entry name" value="HTHARAC"/>
</dbReference>
<dbReference type="Pfam" id="PF12833">
    <property type="entry name" value="HTH_18"/>
    <property type="match status" value="1"/>
</dbReference>
<reference evidence="5 6" key="1">
    <citation type="submission" date="2019-07" db="EMBL/GenBank/DDBJ databases">
        <title>Whole genome shotgun sequence of Halolactibacillus alkaliphilus NBRC 103919.</title>
        <authorList>
            <person name="Hosoyama A."/>
            <person name="Uohara A."/>
            <person name="Ohji S."/>
            <person name="Ichikawa N."/>
        </authorList>
    </citation>
    <scope>NUCLEOTIDE SEQUENCE [LARGE SCALE GENOMIC DNA]</scope>
    <source>
        <strain evidence="5 6">NBRC 103919</strain>
    </source>
</reference>
<dbReference type="PANTHER" id="PTHR43280:SF28">
    <property type="entry name" value="HTH-TYPE TRANSCRIPTIONAL ACTIVATOR RHAS"/>
    <property type="match status" value="1"/>
</dbReference>
<evidence type="ECO:0000313" key="5">
    <source>
        <dbReference type="EMBL" id="GEN56870.1"/>
    </source>
</evidence>
<dbReference type="PROSITE" id="PS01124">
    <property type="entry name" value="HTH_ARAC_FAMILY_2"/>
    <property type="match status" value="1"/>
</dbReference>
<evidence type="ECO:0000313" key="6">
    <source>
        <dbReference type="Proteomes" id="UP000321400"/>
    </source>
</evidence>
<dbReference type="InterPro" id="IPR020449">
    <property type="entry name" value="Tscrpt_reg_AraC-type_HTH"/>
</dbReference>
<proteinExistence type="predicted"/>
<evidence type="ECO:0000256" key="1">
    <source>
        <dbReference type="ARBA" id="ARBA00023015"/>
    </source>
</evidence>
<dbReference type="SUPFAM" id="SSF46689">
    <property type="entry name" value="Homeodomain-like"/>
    <property type="match status" value="1"/>
</dbReference>
<dbReference type="AlphaFoldDB" id="A0A511X1S3"/>
<keyword evidence="6" id="KW-1185">Reference proteome</keyword>
<dbReference type="GO" id="GO:0003700">
    <property type="term" value="F:DNA-binding transcription factor activity"/>
    <property type="evidence" value="ECO:0007669"/>
    <property type="project" value="InterPro"/>
</dbReference>
<keyword evidence="2" id="KW-0238">DNA-binding</keyword>
<dbReference type="EMBL" id="BJYE01000014">
    <property type="protein sequence ID" value="GEN56870.1"/>
    <property type="molecule type" value="Genomic_DNA"/>
</dbReference>
<evidence type="ECO:0000259" key="4">
    <source>
        <dbReference type="PROSITE" id="PS01124"/>
    </source>
</evidence>